<dbReference type="EMBL" id="PEUA01000051">
    <property type="protein sequence ID" value="PIV42286.1"/>
    <property type="molecule type" value="Genomic_DNA"/>
</dbReference>
<evidence type="ECO:0000256" key="3">
    <source>
        <dbReference type="ARBA" id="ARBA00022679"/>
    </source>
</evidence>
<dbReference type="AlphaFoldDB" id="A0A2M7D7K1"/>
<dbReference type="Proteomes" id="UP000230304">
    <property type="component" value="Unassembled WGS sequence"/>
</dbReference>
<accession>A0A2M7D7K1</accession>
<evidence type="ECO:0000256" key="6">
    <source>
        <dbReference type="ARBA" id="ARBA00023004"/>
    </source>
</evidence>
<dbReference type="SUPFAM" id="SSF102114">
    <property type="entry name" value="Radical SAM enzymes"/>
    <property type="match status" value="1"/>
</dbReference>
<dbReference type="PROSITE" id="PS51332">
    <property type="entry name" value="B12_BINDING"/>
    <property type="match status" value="1"/>
</dbReference>
<comment type="caution">
    <text evidence="10">The sequence shown here is derived from an EMBL/GenBank/DDBJ whole genome shotgun (WGS) entry which is preliminary data.</text>
</comment>
<dbReference type="SMART" id="SM00729">
    <property type="entry name" value="Elp3"/>
    <property type="match status" value="1"/>
</dbReference>
<dbReference type="CDD" id="cd01335">
    <property type="entry name" value="Radical_SAM"/>
    <property type="match status" value="1"/>
</dbReference>
<dbReference type="GO" id="GO:0051539">
    <property type="term" value="F:4 iron, 4 sulfur cluster binding"/>
    <property type="evidence" value="ECO:0007669"/>
    <property type="project" value="UniProtKB-KW"/>
</dbReference>
<keyword evidence="3" id="KW-0808">Transferase</keyword>
<organism evidence="10 11">
    <name type="scientific">Candidatus Nealsonbacteria bacterium CG02_land_8_20_14_3_00_40_11</name>
    <dbReference type="NCBI Taxonomy" id="1974700"/>
    <lineage>
        <taxon>Bacteria</taxon>
        <taxon>Candidatus Nealsoniibacteriota</taxon>
    </lineage>
</organism>
<dbReference type="Gene3D" id="3.40.50.280">
    <property type="entry name" value="Cobalamin-binding domain"/>
    <property type="match status" value="1"/>
</dbReference>
<keyword evidence="4" id="KW-0949">S-adenosyl-L-methionine</keyword>
<dbReference type="PROSITE" id="PS51918">
    <property type="entry name" value="RADICAL_SAM"/>
    <property type="match status" value="1"/>
</dbReference>
<dbReference type="InterPro" id="IPR006638">
    <property type="entry name" value="Elp3/MiaA/NifB-like_rSAM"/>
</dbReference>
<protein>
    <submittedName>
        <fullName evidence="10">Uncharacterized protein</fullName>
    </submittedName>
</protein>
<evidence type="ECO:0000256" key="5">
    <source>
        <dbReference type="ARBA" id="ARBA00022723"/>
    </source>
</evidence>
<sequence length="519" mass="59177">MTKTKKNNKDWSVLLINPPVLLPKNSSGVDLYQPLGLAYTAAVLRDKHYPVKIIDAAAEGWTNIQPFDDKRDFNGLNYEQIADYIKKFQPKVVGISITFTVQKDSAFRVASIVKKIDKNIIVIVGGPHVTVRAEECLKDTAIDFAVIGEGELTVVELLEKLSRNVSAKELKEVLGIAFKDKGKMIINTSRPYITNLDSLPFPARDLLPMAIYFEAAKLKRANRDLNKPWASVITSRGCPFNCVFCSIHLSMGRKWRGRSPENIVEELKLLIKDFGIKQIDFEDDNISCDRKRMEEMCNLIIKNNLKIEWFAPNGIRADTLDGLLLRKMKASGCRELWFAPESGSQRVVDEVIGKKMDLHYVEKMVVECKEVGISSNCFFVIGLPGETKKEIGQTVSFAQKLGRLGADNCLFSIATPLYGTRLYDEVVKKKYFKKNDDWELRYDIPTIETPEFSSEWLISLRNRALRENRELYLKNSLKKLLYYLETNPVLAVEHFANMAKTGFKFANRTYLTIFKKVIK</sequence>
<dbReference type="InterPro" id="IPR058240">
    <property type="entry name" value="rSAM_sf"/>
</dbReference>
<dbReference type="SFLD" id="SFLDS00029">
    <property type="entry name" value="Radical_SAM"/>
    <property type="match status" value="1"/>
</dbReference>
<evidence type="ECO:0000313" key="10">
    <source>
        <dbReference type="EMBL" id="PIV42286.1"/>
    </source>
</evidence>
<dbReference type="InterPro" id="IPR051198">
    <property type="entry name" value="BchE-like"/>
</dbReference>
<keyword evidence="2" id="KW-0489">Methyltransferase</keyword>
<evidence type="ECO:0000256" key="2">
    <source>
        <dbReference type="ARBA" id="ARBA00022603"/>
    </source>
</evidence>
<evidence type="ECO:0000256" key="4">
    <source>
        <dbReference type="ARBA" id="ARBA00022691"/>
    </source>
</evidence>
<keyword evidence="5" id="KW-0479">Metal-binding</keyword>
<keyword evidence="6" id="KW-0408">Iron</keyword>
<dbReference type="PANTHER" id="PTHR43409:SF7">
    <property type="entry name" value="BLL1977 PROTEIN"/>
    <property type="match status" value="1"/>
</dbReference>
<evidence type="ECO:0000259" key="8">
    <source>
        <dbReference type="PROSITE" id="PS51332"/>
    </source>
</evidence>
<dbReference type="PANTHER" id="PTHR43409">
    <property type="entry name" value="ANAEROBIC MAGNESIUM-PROTOPORPHYRIN IX MONOMETHYL ESTER CYCLASE-RELATED"/>
    <property type="match status" value="1"/>
</dbReference>
<gene>
    <name evidence="10" type="ORF">COS26_02305</name>
</gene>
<dbReference type="InterPro" id="IPR007197">
    <property type="entry name" value="rSAM"/>
</dbReference>
<evidence type="ECO:0000256" key="7">
    <source>
        <dbReference type="ARBA" id="ARBA00023014"/>
    </source>
</evidence>
<keyword evidence="7" id="KW-0411">Iron-sulfur</keyword>
<evidence type="ECO:0000313" key="11">
    <source>
        <dbReference type="Proteomes" id="UP000230304"/>
    </source>
</evidence>
<dbReference type="InterPro" id="IPR006158">
    <property type="entry name" value="Cobalamin-bd"/>
</dbReference>
<feature type="domain" description="Radical SAM core" evidence="9">
    <location>
        <begin position="224"/>
        <end position="445"/>
    </location>
</feature>
<dbReference type="SUPFAM" id="SSF52242">
    <property type="entry name" value="Cobalamin (vitamin B12)-binding domain"/>
    <property type="match status" value="1"/>
</dbReference>
<name>A0A2M7D7K1_9BACT</name>
<feature type="domain" description="B12-binding" evidence="8">
    <location>
        <begin position="17"/>
        <end position="168"/>
    </location>
</feature>
<dbReference type="Gene3D" id="3.80.30.20">
    <property type="entry name" value="tm_1862 like domain"/>
    <property type="match status" value="1"/>
</dbReference>
<evidence type="ECO:0000256" key="1">
    <source>
        <dbReference type="ARBA" id="ARBA00001966"/>
    </source>
</evidence>
<dbReference type="Pfam" id="PF04055">
    <property type="entry name" value="Radical_SAM"/>
    <property type="match status" value="1"/>
</dbReference>
<dbReference type="GO" id="GO:0046872">
    <property type="term" value="F:metal ion binding"/>
    <property type="evidence" value="ECO:0007669"/>
    <property type="project" value="UniProtKB-KW"/>
</dbReference>
<dbReference type="SFLD" id="SFLDG01123">
    <property type="entry name" value="methyltransferase_(Class_B)"/>
    <property type="match status" value="1"/>
</dbReference>
<reference evidence="11" key="1">
    <citation type="submission" date="2017-09" db="EMBL/GenBank/DDBJ databases">
        <title>Depth-based differentiation of microbial function through sediment-hosted aquifers and enrichment of novel symbionts in the deep terrestrial subsurface.</title>
        <authorList>
            <person name="Probst A.J."/>
            <person name="Ladd B."/>
            <person name="Jarett J.K."/>
            <person name="Geller-Mcgrath D.E."/>
            <person name="Sieber C.M.K."/>
            <person name="Emerson J.B."/>
            <person name="Anantharaman K."/>
            <person name="Thomas B.C."/>
            <person name="Malmstrom R."/>
            <person name="Stieglmeier M."/>
            <person name="Klingl A."/>
            <person name="Woyke T."/>
            <person name="Ryan C.M."/>
            <person name="Banfield J.F."/>
        </authorList>
    </citation>
    <scope>NUCLEOTIDE SEQUENCE [LARGE SCALE GENOMIC DNA]</scope>
</reference>
<dbReference type="GO" id="GO:0031419">
    <property type="term" value="F:cobalamin binding"/>
    <property type="evidence" value="ECO:0007669"/>
    <property type="project" value="InterPro"/>
</dbReference>
<dbReference type="InterPro" id="IPR036724">
    <property type="entry name" value="Cobalamin-bd_sf"/>
</dbReference>
<dbReference type="GO" id="GO:0003824">
    <property type="term" value="F:catalytic activity"/>
    <property type="evidence" value="ECO:0007669"/>
    <property type="project" value="InterPro"/>
</dbReference>
<dbReference type="InterPro" id="IPR034466">
    <property type="entry name" value="Methyltransferase_Class_B"/>
</dbReference>
<dbReference type="CDD" id="cd02068">
    <property type="entry name" value="radical_SAM_B12_BD"/>
    <property type="match status" value="1"/>
</dbReference>
<dbReference type="SFLD" id="SFLDG01082">
    <property type="entry name" value="B12-binding_domain_containing"/>
    <property type="match status" value="1"/>
</dbReference>
<dbReference type="Pfam" id="PF02310">
    <property type="entry name" value="B12-binding"/>
    <property type="match status" value="1"/>
</dbReference>
<evidence type="ECO:0000259" key="9">
    <source>
        <dbReference type="PROSITE" id="PS51918"/>
    </source>
</evidence>
<proteinExistence type="predicted"/>
<comment type="cofactor">
    <cofactor evidence="1">
        <name>[4Fe-4S] cluster</name>
        <dbReference type="ChEBI" id="CHEBI:49883"/>
    </cofactor>
</comment>
<dbReference type="InterPro" id="IPR023404">
    <property type="entry name" value="rSAM_horseshoe"/>
</dbReference>